<evidence type="ECO:0000313" key="3">
    <source>
        <dbReference type="EMBL" id="NDL56781.1"/>
    </source>
</evidence>
<organism evidence="3 4">
    <name type="scientific">Phytoactinopolyspora mesophila</name>
    <dbReference type="NCBI Taxonomy" id="2650750"/>
    <lineage>
        <taxon>Bacteria</taxon>
        <taxon>Bacillati</taxon>
        <taxon>Actinomycetota</taxon>
        <taxon>Actinomycetes</taxon>
        <taxon>Jiangellales</taxon>
        <taxon>Jiangellaceae</taxon>
        <taxon>Phytoactinopolyspora</taxon>
    </lineage>
</organism>
<feature type="region of interest" description="Disordered" evidence="1">
    <location>
        <begin position="101"/>
        <end position="125"/>
    </location>
</feature>
<dbReference type="InterPro" id="IPR011008">
    <property type="entry name" value="Dimeric_a/b-barrel"/>
</dbReference>
<name>A0A7K3M0F5_9ACTN</name>
<evidence type="ECO:0000256" key="1">
    <source>
        <dbReference type="SAM" id="MobiDB-lite"/>
    </source>
</evidence>
<dbReference type="SUPFAM" id="SSF54909">
    <property type="entry name" value="Dimeric alpha+beta barrel"/>
    <property type="match status" value="1"/>
</dbReference>
<dbReference type="Proteomes" id="UP000460435">
    <property type="component" value="Unassembled WGS sequence"/>
</dbReference>
<gene>
    <name evidence="3" type="ORF">F7O44_06820</name>
</gene>
<feature type="domain" description="ABM" evidence="2">
    <location>
        <begin position="2"/>
        <end position="68"/>
    </location>
</feature>
<dbReference type="GO" id="GO:0004497">
    <property type="term" value="F:monooxygenase activity"/>
    <property type="evidence" value="ECO:0007669"/>
    <property type="project" value="UniProtKB-KW"/>
</dbReference>
<keyword evidence="4" id="KW-1185">Reference proteome</keyword>
<reference evidence="3 4" key="1">
    <citation type="submission" date="2019-11" db="EMBL/GenBank/DDBJ databases">
        <authorList>
            <person name="Li X.-J."/>
            <person name="Feng X.-M."/>
        </authorList>
    </citation>
    <scope>NUCLEOTIDE SEQUENCE [LARGE SCALE GENOMIC DNA]</scope>
    <source>
        <strain evidence="3 4">XMNu-373</strain>
    </source>
</reference>
<keyword evidence="3" id="KW-0560">Oxidoreductase</keyword>
<evidence type="ECO:0000259" key="2">
    <source>
        <dbReference type="Pfam" id="PF03992"/>
    </source>
</evidence>
<dbReference type="AlphaFoldDB" id="A0A7K3M0F5"/>
<evidence type="ECO:0000313" key="4">
    <source>
        <dbReference type="Proteomes" id="UP000460435"/>
    </source>
</evidence>
<dbReference type="Pfam" id="PF03992">
    <property type="entry name" value="ABM"/>
    <property type="match status" value="1"/>
</dbReference>
<dbReference type="Gene3D" id="3.30.70.100">
    <property type="match status" value="1"/>
</dbReference>
<accession>A0A7K3M0F5</accession>
<dbReference type="InterPro" id="IPR007138">
    <property type="entry name" value="ABM_dom"/>
</dbReference>
<proteinExistence type="predicted"/>
<protein>
    <submittedName>
        <fullName evidence="3">Antibiotic biosynthesis monooxygenase</fullName>
    </submittedName>
</protein>
<dbReference type="EMBL" id="WLZY01000002">
    <property type="protein sequence ID" value="NDL56781.1"/>
    <property type="molecule type" value="Genomic_DNA"/>
</dbReference>
<comment type="caution">
    <text evidence="3">The sequence shown here is derived from an EMBL/GenBank/DDBJ whole genome shotgun (WGS) entry which is preliminary data.</text>
</comment>
<sequence length="125" mass="13341">MLVVTRYRVPRQDALTFRDQARAALSALAGQPGWQAGHVGRAVDDPTLWVLSSQWRDVGSYRRALSSYDVKLRAVPLLSLAIDEPTAFEILTDSDTSARAADAEDVGLGDAAAPSVTTDLDGGAQ</sequence>
<dbReference type="RefSeq" id="WP_162449488.1">
    <property type="nucleotide sequence ID" value="NZ_WLZY01000002.1"/>
</dbReference>
<keyword evidence="3" id="KW-0503">Monooxygenase</keyword>